<proteinExistence type="predicted"/>
<evidence type="ECO:0000313" key="1">
    <source>
        <dbReference type="EMBL" id="CAF4428292.1"/>
    </source>
</evidence>
<dbReference type="EMBL" id="CAJOBB010028202">
    <property type="protein sequence ID" value="CAF4428292.1"/>
    <property type="molecule type" value="Genomic_DNA"/>
</dbReference>
<sequence length="101" mass="11778">MMACSNRIIFTLLDVLKINNNEKANKLDEKILFNIFSLLENLSRFSINAQEIRLIWQLFHQNTSLKTQLLQLLITAAKYDDPDTQSISSYFDLQRPNSVNE</sequence>
<dbReference type="AlphaFoldDB" id="A0A820R1V5"/>
<protein>
    <submittedName>
        <fullName evidence="1">Uncharacterized protein</fullName>
    </submittedName>
</protein>
<reference evidence="1" key="1">
    <citation type="submission" date="2021-02" db="EMBL/GenBank/DDBJ databases">
        <authorList>
            <person name="Nowell W R."/>
        </authorList>
    </citation>
    <scope>NUCLEOTIDE SEQUENCE</scope>
</reference>
<accession>A0A820R1V5</accession>
<comment type="caution">
    <text evidence="1">The sequence shown here is derived from an EMBL/GenBank/DDBJ whole genome shotgun (WGS) entry which is preliminary data.</text>
</comment>
<name>A0A820R1V5_9BILA</name>
<dbReference type="Proteomes" id="UP000663868">
    <property type="component" value="Unassembled WGS sequence"/>
</dbReference>
<evidence type="ECO:0000313" key="2">
    <source>
        <dbReference type="Proteomes" id="UP000663868"/>
    </source>
</evidence>
<gene>
    <name evidence="1" type="ORF">KXQ929_LOCUS52626</name>
</gene>
<organism evidence="1 2">
    <name type="scientific">Adineta steineri</name>
    <dbReference type="NCBI Taxonomy" id="433720"/>
    <lineage>
        <taxon>Eukaryota</taxon>
        <taxon>Metazoa</taxon>
        <taxon>Spiralia</taxon>
        <taxon>Gnathifera</taxon>
        <taxon>Rotifera</taxon>
        <taxon>Eurotatoria</taxon>
        <taxon>Bdelloidea</taxon>
        <taxon>Adinetida</taxon>
        <taxon>Adinetidae</taxon>
        <taxon>Adineta</taxon>
    </lineage>
</organism>